<keyword evidence="4" id="KW-1185">Reference proteome</keyword>
<comment type="function">
    <text evidence="2">Antitoxin component of a type II toxin-antitoxin (TA) system.</text>
</comment>
<organism evidence="3 4">
    <name type="scientific">Rhodocyclus tenuis</name>
    <name type="common">Rhodospirillum tenue</name>
    <dbReference type="NCBI Taxonomy" id="1066"/>
    <lineage>
        <taxon>Bacteria</taxon>
        <taxon>Pseudomonadati</taxon>
        <taxon>Pseudomonadota</taxon>
        <taxon>Betaproteobacteria</taxon>
        <taxon>Rhodocyclales</taxon>
        <taxon>Rhodocyclaceae</taxon>
        <taxon>Rhodocyclus</taxon>
    </lineage>
</organism>
<dbReference type="SUPFAM" id="SSF143120">
    <property type="entry name" value="YefM-like"/>
    <property type="match status" value="1"/>
</dbReference>
<comment type="similarity">
    <text evidence="1 2">Belongs to the phD/YefM antitoxin family.</text>
</comment>
<dbReference type="NCBIfam" id="TIGR01552">
    <property type="entry name" value="phd_fam"/>
    <property type="match status" value="1"/>
</dbReference>
<reference evidence="3 4" key="1">
    <citation type="submission" date="2020-08" db="EMBL/GenBank/DDBJ databases">
        <title>Genome sequencing of Purple Non-Sulfur Bacteria from various extreme environments.</title>
        <authorList>
            <person name="Mayer M."/>
        </authorList>
    </citation>
    <scope>NUCLEOTIDE SEQUENCE [LARGE SCALE GENOMIC DNA]</scope>
    <source>
        <strain evidence="3 4">2761</strain>
    </source>
</reference>
<sequence length="83" mass="9126">MDTIAIFEAKSRLSEILAAVEHGKEFTVTRHGEPIARIVPFHQAPSAEAVAKSRAMIARLRAARDAAPVDDFDLREAIDEGRD</sequence>
<evidence type="ECO:0000256" key="2">
    <source>
        <dbReference type="RuleBase" id="RU362080"/>
    </source>
</evidence>
<dbReference type="Proteomes" id="UP000587070">
    <property type="component" value="Unassembled WGS sequence"/>
</dbReference>
<evidence type="ECO:0000313" key="3">
    <source>
        <dbReference type="EMBL" id="MBB4248509.1"/>
    </source>
</evidence>
<dbReference type="PANTHER" id="PTHR35377:SF7">
    <property type="entry name" value="SSL1004 PROTEIN"/>
    <property type="match status" value="1"/>
</dbReference>
<dbReference type="AlphaFoldDB" id="A0A840GK38"/>
<protein>
    <recommendedName>
        <fullName evidence="2">Antitoxin</fullName>
    </recommendedName>
</protein>
<dbReference type="Pfam" id="PF02604">
    <property type="entry name" value="PhdYeFM_antitox"/>
    <property type="match status" value="1"/>
</dbReference>
<dbReference type="InterPro" id="IPR051416">
    <property type="entry name" value="phD-YefM_TA_antitoxins"/>
</dbReference>
<name>A0A840GK38_RHOTE</name>
<evidence type="ECO:0000313" key="4">
    <source>
        <dbReference type="Proteomes" id="UP000587070"/>
    </source>
</evidence>
<dbReference type="InterPro" id="IPR006442">
    <property type="entry name" value="Antitoxin_Phd/YefM"/>
</dbReference>
<proteinExistence type="inferred from homology"/>
<dbReference type="Gene3D" id="3.40.1620.10">
    <property type="entry name" value="YefM-like domain"/>
    <property type="match status" value="1"/>
</dbReference>
<comment type="caution">
    <text evidence="3">The sequence shown here is derived from an EMBL/GenBank/DDBJ whole genome shotgun (WGS) entry which is preliminary data.</text>
</comment>
<dbReference type="EMBL" id="JACIGE010000011">
    <property type="protein sequence ID" value="MBB4248509.1"/>
    <property type="molecule type" value="Genomic_DNA"/>
</dbReference>
<dbReference type="RefSeq" id="WP_153116344.1">
    <property type="nucleotide sequence ID" value="NZ_JACIGE010000011.1"/>
</dbReference>
<dbReference type="PANTHER" id="PTHR35377">
    <property type="entry name" value="ANTITOXIN VAPB49-RELATED-RELATED"/>
    <property type="match status" value="1"/>
</dbReference>
<accession>A0A840GK38</accession>
<dbReference type="OrthoDB" id="165038at2"/>
<dbReference type="InterPro" id="IPR036165">
    <property type="entry name" value="YefM-like_sf"/>
</dbReference>
<gene>
    <name evidence="3" type="ORF">GGD90_002901</name>
</gene>
<evidence type="ECO:0000256" key="1">
    <source>
        <dbReference type="ARBA" id="ARBA00009981"/>
    </source>
</evidence>